<dbReference type="Proteomes" id="UP000789901">
    <property type="component" value="Unassembled WGS sequence"/>
</dbReference>
<reference evidence="1 2" key="1">
    <citation type="submission" date="2021-06" db="EMBL/GenBank/DDBJ databases">
        <authorList>
            <person name="Kallberg Y."/>
            <person name="Tangrot J."/>
            <person name="Rosling A."/>
        </authorList>
    </citation>
    <scope>NUCLEOTIDE SEQUENCE [LARGE SCALE GENOMIC DNA]</scope>
    <source>
        <strain evidence="1 2">120-4 pot B 10/14</strain>
    </source>
</reference>
<dbReference type="EMBL" id="CAJVQB010002347">
    <property type="protein sequence ID" value="CAG8571366.1"/>
    <property type="molecule type" value="Genomic_DNA"/>
</dbReference>
<gene>
    <name evidence="1" type="ORF">GMARGA_LOCUS5502</name>
</gene>
<keyword evidence="2" id="KW-1185">Reference proteome</keyword>
<sequence>MLIRALIPEQDEAELIQDKGYNEQPSIRNYYEAKVKKIK</sequence>
<name>A0ABN7UG09_GIGMA</name>
<protein>
    <submittedName>
        <fullName evidence="1">1833_t:CDS:1</fullName>
    </submittedName>
</protein>
<evidence type="ECO:0000313" key="1">
    <source>
        <dbReference type="EMBL" id="CAG8571366.1"/>
    </source>
</evidence>
<organism evidence="1 2">
    <name type="scientific">Gigaspora margarita</name>
    <dbReference type="NCBI Taxonomy" id="4874"/>
    <lineage>
        <taxon>Eukaryota</taxon>
        <taxon>Fungi</taxon>
        <taxon>Fungi incertae sedis</taxon>
        <taxon>Mucoromycota</taxon>
        <taxon>Glomeromycotina</taxon>
        <taxon>Glomeromycetes</taxon>
        <taxon>Diversisporales</taxon>
        <taxon>Gigasporaceae</taxon>
        <taxon>Gigaspora</taxon>
    </lineage>
</organism>
<evidence type="ECO:0000313" key="2">
    <source>
        <dbReference type="Proteomes" id="UP000789901"/>
    </source>
</evidence>
<proteinExistence type="predicted"/>
<comment type="caution">
    <text evidence="1">The sequence shown here is derived from an EMBL/GenBank/DDBJ whole genome shotgun (WGS) entry which is preliminary data.</text>
</comment>
<accession>A0ABN7UG09</accession>